<dbReference type="EMBL" id="MXAP01000134">
    <property type="protein sequence ID" value="OPH34639.1"/>
    <property type="molecule type" value="Genomic_DNA"/>
</dbReference>
<feature type="compositionally biased region" description="Basic and acidic residues" evidence="1">
    <location>
        <begin position="24"/>
        <end position="34"/>
    </location>
</feature>
<feature type="signal peptide" evidence="2">
    <location>
        <begin position="1"/>
        <end position="21"/>
    </location>
</feature>
<feature type="chain" id="PRO_5016739821" description="DUF2059 domain-containing protein" evidence="2">
    <location>
        <begin position="22"/>
        <end position="210"/>
    </location>
</feature>
<keyword evidence="5" id="KW-1185">Reference proteome</keyword>
<dbReference type="Proteomes" id="UP000190777">
    <property type="component" value="Unassembled WGS sequence"/>
</dbReference>
<dbReference type="EMBL" id="UGQF01000001">
    <property type="protein sequence ID" value="STZ02577.1"/>
    <property type="molecule type" value="Genomic_DNA"/>
</dbReference>
<keyword evidence="2" id="KW-0732">Signal</keyword>
<dbReference type="Proteomes" id="UP000254618">
    <property type="component" value="Unassembled WGS sequence"/>
</dbReference>
<feature type="compositionally biased region" description="Low complexity" evidence="1">
    <location>
        <begin position="35"/>
        <end position="54"/>
    </location>
</feature>
<dbReference type="RefSeq" id="WP_079326544.1">
    <property type="nucleotide sequence ID" value="NZ_MXAP01000134.1"/>
</dbReference>
<gene>
    <name evidence="3" type="ORF">B5J93_11740</name>
    <name evidence="4" type="ORF">NCTC11012_00804</name>
</gene>
<evidence type="ECO:0008006" key="7">
    <source>
        <dbReference type="Google" id="ProtNLM"/>
    </source>
</evidence>
<reference evidence="4 6" key="2">
    <citation type="submission" date="2018-06" db="EMBL/GenBank/DDBJ databases">
        <authorList>
            <consortium name="Pathogen Informatics"/>
            <person name="Doyle S."/>
        </authorList>
    </citation>
    <scope>NUCLEOTIDE SEQUENCE [LARGE SCALE GENOMIC DNA]</scope>
    <source>
        <strain evidence="4 6">NCTC11012</strain>
    </source>
</reference>
<evidence type="ECO:0000256" key="2">
    <source>
        <dbReference type="SAM" id="SignalP"/>
    </source>
</evidence>
<name>A0A378QNY3_9GAMM</name>
<sequence length="210" mass="23086">MKLFNLTAISLAVLLTLTACGGDKTSETKQEAKTETATATETKTETTPETTTDAGAMPADVDKLIIKSPDMEFSVQSNRVFVVNHIKSETQLSPEQNACLLSLESNPNYLAILEPYVKGILTDNDIKEADEFFASDAGRKFAEMMPKQMGAENLPPFVELTDSEKAEIAKALLKPFFVKMKAKTDAMSEQEALDFMMSIVDKEKARCQIS</sequence>
<feature type="region of interest" description="Disordered" evidence="1">
    <location>
        <begin position="24"/>
        <end position="55"/>
    </location>
</feature>
<accession>A0A378QNY3</accession>
<dbReference type="AlphaFoldDB" id="A0A378QNY3"/>
<evidence type="ECO:0000313" key="6">
    <source>
        <dbReference type="Proteomes" id="UP000254618"/>
    </source>
</evidence>
<evidence type="ECO:0000313" key="3">
    <source>
        <dbReference type="EMBL" id="OPH34639.1"/>
    </source>
</evidence>
<evidence type="ECO:0000313" key="4">
    <source>
        <dbReference type="EMBL" id="STZ02577.1"/>
    </source>
</evidence>
<organism evidence="4 6">
    <name type="scientific">Moraxella equi</name>
    <dbReference type="NCBI Taxonomy" id="60442"/>
    <lineage>
        <taxon>Bacteria</taxon>
        <taxon>Pseudomonadati</taxon>
        <taxon>Pseudomonadota</taxon>
        <taxon>Gammaproteobacteria</taxon>
        <taxon>Moraxellales</taxon>
        <taxon>Moraxellaceae</taxon>
        <taxon>Moraxella</taxon>
    </lineage>
</organism>
<evidence type="ECO:0000313" key="5">
    <source>
        <dbReference type="Proteomes" id="UP000190777"/>
    </source>
</evidence>
<dbReference type="PROSITE" id="PS51257">
    <property type="entry name" value="PROKAR_LIPOPROTEIN"/>
    <property type="match status" value="1"/>
</dbReference>
<protein>
    <recommendedName>
        <fullName evidence="7">DUF2059 domain-containing protein</fullName>
    </recommendedName>
</protein>
<reference evidence="3 5" key="1">
    <citation type="submission" date="2017-03" db="EMBL/GenBank/DDBJ databases">
        <title>Draft genome sequence of Moraxella equi CCUG 4950T type strain.</title>
        <authorList>
            <person name="Salva-Serra F."/>
            <person name="Engstrom-Jakobsson H."/>
            <person name="Thorell K."/>
            <person name="Jaen-Luchoro D."/>
            <person name="Gonzales-Siles L."/>
            <person name="Karlsson R."/>
            <person name="Yazdan S."/>
            <person name="Boulund F."/>
            <person name="Johnning A."/>
            <person name="Engstrand L."/>
            <person name="Kristiansson E."/>
            <person name="Moore E."/>
        </authorList>
    </citation>
    <scope>NUCLEOTIDE SEQUENCE [LARGE SCALE GENOMIC DNA]</scope>
    <source>
        <strain evidence="3 5">CCUG 4950</strain>
    </source>
</reference>
<evidence type="ECO:0000256" key="1">
    <source>
        <dbReference type="SAM" id="MobiDB-lite"/>
    </source>
</evidence>
<proteinExistence type="predicted"/>